<evidence type="ECO:0000256" key="3">
    <source>
        <dbReference type="ARBA" id="ARBA00023239"/>
    </source>
</evidence>
<evidence type="ECO:0000256" key="1">
    <source>
        <dbReference type="ARBA" id="ARBA00011738"/>
    </source>
</evidence>
<evidence type="ECO:0008006" key="6">
    <source>
        <dbReference type="Google" id="ProtNLM"/>
    </source>
</evidence>
<evidence type="ECO:0000256" key="4">
    <source>
        <dbReference type="ARBA" id="ARBA00047684"/>
    </source>
</evidence>
<dbReference type="EMBL" id="UINC01142968">
    <property type="protein sequence ID" value="SVD31620.1"/>
    <property type="molecule type" value="Genomic_DNA"/>
</dbReference>
<dbReference type="CDD" id="cd20298">
    <property type="entry name" value="cupin_UAH"/>
    <property type="match status" value="1"/>
</dbReference>
<dbReference type="PANTHER" id="PTHR21221">
    <property type="entry name" value="UREIDOGLYCOLATE HYDROLASE"/>
    <property type="match status" value="1"/>
</dbReference>
<organism evidence="5">
    <name type="scientific">marine metagenome</name>
    <dbReference type="NCBI Taxonomy" id="408172"/>
    <lineage>
        <taxon>unclassified sequences</taxon>
        <taxon>metagenomes</taxon>
        <taxon>ecological metagenomes</taxon>
    </lineage>
</organism>
<protein>
    <recommendedName>
        <fullName evidence="6">Ureidoglycolate hydrolase</fullName>
    </recommendedName>
</protein>
<dbReference type="PIRSF" id="PIRSF017306">
    <property type="entry name" value="Ureidogly_hydro"/>
    <property type="match status" value="1"/>
</dbReference>
<dbReference type="GO" id="GO:0004848">
    <property type="term" value="F:ureidoglycolate hydrolase activity"/>
    <property type="evidence" value="ECO:0007669"/>
    <property type="project" value="InterPro"/>
</dbReference>
<dbReference type="AlphaFoldDB" id="A0A382UBF7"/>
<dbReference type="GO" id="GO:0006144">
    <property type="term" value="P:purine nucleobase metabolic process"/>
    <property type="evidence" value="ECO:0007669"/>
    <property type="project" value="UniProtKB-KW"/>
</dbReference>
<dbReference type="Gene3D" id="2.60.120.480">
    <property type="entry name" value="Ureidoglycolate hydrolase"/>
    <property type="match status" value="1"/>
</dbReference>
<comment type="catalytic activity">
    <reaction evidence="4">
        <text>(S)-ureidoglycolate = urea + glyoxylate</text>
        <dbReference type="Rhea" id="RHEA:11304"/>
        <dbReference type="ChEBI" id="CHEBI:16199"/>
        <dbReference type="ChEBI" id="CHEBI:36655"/>
        <dbReference type="ChEBI" id="CHEBI:57296"/>
        <dbReference type="EC" id="4.3.2.3"/>
    </reaction>
</comment>
<dbReference type="PANTHER" id="PTHR21221:SF1">
    <property type="entry name" value="UREIDOGLYCOLATE LYASE"/>
    <property type="match status" value="1"/>
</dbReference>
<dbReference type="SUPFAM" id="SSF51182">
    <property type="entry name" value="RmlC-like cupins"/>
    <property type="match status" value="1"/>
</dbReference>
<accession>A0A382UBF7</accession>
<dbReference type="GO" id="GO:0050385">
    <property type="term" value="F:ureidoglycolate lyase activity"/>
    <property type="evidence" value="ECO:0007669"/>
    <property type="project" value="UniProtKB-EC"/>
</dbReference>
<dbReference type="InterPro" id="IPR011051">
    <property type="entry name" value="RmlC_Cupin_sf"/>
</dbReference>
<evidence type="ECO:0000256" key="2">
    <source>
        <dbReference type="ARBA" id="ARBA00022631"/>
    </source>
</evidence>
<keyword evidence="2" id="KW-0659">Purine metabolism</keyword>
<dbReference type="InterPro" id="IPR047233">
    <property type="entry name" value="UAH_cupin"/>
</dbReference>
<reference evidence="5" key="1">
    <citation type="submission" date="2018-05" db="EMBL/GenBank/DDBJ databases">
        <authorList>
            <person name="Lanie J.A."/>
            <person name="Ng W.-L."/>
            <person name="Kazmierczak K.M."/>
            <person name="Andrzejewski T.M."/>
            <person name="Davidsen T.M."/>
            <person name="Wayne K.J."/>
            <person name="Tettelin H."/>
            <person name="Glass J.I."/>
            <person name="Rusch D."/>
            <person name="Podicherti R."/>
            <person name="Tsui H.-C.T."/>
            <person name="Winkler M.E."/>
        </authorList>
    </citation>
    <scope>NUCLEOTIDE SEQUENCE</scope>
</reference>
<comment type="subunit">
    <text evidence="1">Homodimer.</text>
</comment>
<sequence>MEKIIKPIKINRSNFAAYGDLISAEDINPIDINAGYAKRFDNLADLNTSKDGGKAIVSIFSALKRTFPMKIDMMEKHPLGSQAFIPMKETTFLSFVAPQGEFPEINKIESFIIPPKMGINYKPGIWHFPLISTEDTNFLAIDRKGIGENLIIHKFEKEKIILHY</sequence>
<name>A0A382UBF7_9ZZZZ</name>
<dbReference type="InterPro" id="IPR024060">
    <property type="entry name" value="Ureidoglycolate_lyase_dom_sf"/>
</dbReference>
<dbReference type="InterPro" id="IPR007247">
    <property type="entry name" value="Ureidogly_lyase"/>
</dbReference>
<dbReference type="GO" id="GO:0000256">
    <property type="term" value="P:allantoin catabolic process"/>
    <property type="evidence" value="ECO:0007669"/>
    <property type="project" value="InterPro"/>
</dbReference>
<proteinExistence type="predicted"/>
<dbReference type="Pfam" id="PF04115">
    <property type="entry name" value="Ureidogly_lyase"/>
    <property type="match status" value="1"/>
</dbReference>
<evidence type="ECO:0000313" key="5">
    <source>
        <dbReference type="EMBL" id="SVD31620.1"/>
    </source>
</evidence>
<keyword evidence="3" id="KW-0456">Lyase</keyword>
<gene>
    <name evidence="5" type="ORF">METZ01_LOCUS384474</name>
</gene>